<gene>
    <name evidence="8" type="ORF">EDM57_20755</name>
</gene>
<dbReference type="OrthoDB" id="9816041at2"/>
<organism evidence="8 9">
    <name type="scientific">Brevibacillus gelatini</name>
    <dbReference type="NCBI Taxonomy" id="1655277"/>
    <lineage>
        <taxon>Bacteria</taxon>
        <taxon>Bacillati</taxon>
        <taxon>Bacillota</taxon>
        <taxon>Bacilli</taxon>
        <taxon>Bacillales</taxon>
        <taxon>Paenibacillaceae</taxon>
        <taxon>Brevibacillus</taxon>
    </lineage>
</organism>
<dbReference type="SUPFAM" id="SSF103473">
    <property type="entry name" value="MFS general substrate transporter"/>
    <property type="match status" value="1"/>
</dbReference>
<comment type="caution">
    <text evidence="8">The sequence shown here is derived from an EMBL/GenBank/DDBJ whole genome shotgun (WGS) entry which is preliminary data.</text>
</comment>
<dbReference type="AlphaFoldDB" id="A0A3M8AP06"/>
<keyword evidence="2" id="KW-0813">Transport</keyword>
<evidence type="ECO:0000256" key="3">
    <source>
        <dbReference type="ARBA" id="ARBA00022692"/>
    </source>
</evidence>
<dbReference type="Proteomes" id="UP000268829">
    <property type="component" value="Unassembled WGS sequence"/>
</dbReference>
<dbReference type="GO" id="GO:0005886">
    <property type="term" value="C:plasma membrane"/>
    <property type="evidence" value="ECO:0007669"/>
    <property type="project" value="UniProtKB-SubCell"/>
</dbReference>
<feature type="domain" description="Major facilitator superfamily (MFS) profile" evidence="7">
    <location>
        <begin position="11"/>
        <end position="533"/>
    </location>
</feature>
<evidence type="ECO:0000256" key="5">
    <source>
        <dbReference type="ARBA" id="ARBA00023136"/>
    </source>
</evidence>
<dbReference type="Pfam" id="PF07690">
    <property type="entry name" value="MFS_1"/>
    <property type="match status" value="1"/>
</dbReference>
<reference evidence="8 9" key="1">
    <citation type="submission" date="2018-10" db="EMBL/GenBank/DDBJ databases">
        <title>Phylogenomics of Brevibacillus.</title>
        <authorList>
            <person name="Dunlap C."/>
        </authorList>
    </citation>
    <scope>NUCLEOTIDE SEQUENCE [LARGE SCALE GENOMIC DNA]</scope>
    <source>
        <strain evidence="8 9">DSM 100115</strain>
    </source>
</reference>
<dbReference type="InterPro" id="IPR020846">
    <property type="entry name" value="MFS_dom"/>
</dbReference>
<evidence type="ECO:0000259" key="7">
    <source>
        <dbReference type="PROSITE" id="PS50850"/>
    </source>
</evidence>
<feature type="transmembrane region" description="Helical" evidence="6">
    <location>
        <begin position="136"/>
        <end position="158"/>
    </location>
</feature>
<dbReference type="GO" id="GO:0022857">
    <property type="term" value="F:transmembrane transporter activity"/>
    <property type="evidence" value="ECO:0007669"/>
    <property type="project" value="InterPro"/>
</dbReference>
<accession>A0A3M8AP06</accession>
<feature type="transmembrane region" description="Helical" evidence="6">
    <location>
        <begin position="164"/>
        <end position="185"/>
    </location>
</feature>
<evidence type="ECO:0000313" key="8">
    <source>
        <dbReference type="EMBL" id="RNB52890.1"/>
    </source>
</evidence>
<feature type="transmembrane region" description="Helical" evidence="6">
    <location>
        <begin position="12"/>
        <end position="34"/>
    </location>
</feature>
<dbReference type="PROSITE" id="PS50850">
    <property type="entry name" value="MFS"/>
    <property type="match status" value="1"/>
</dbReference>
<evidence type="ECO:0000256" key="4">
    <source>
        <dbReference type="ARBA" id="ARBA00022989"/>
    </source>
</evidence>
<keyword evidence="9" id="KW-1185">Reference proteome</keyword>
<dbReference type="RefSeq" id="WP_122906598.1">
    <property type="nucleotide sequence ID" value="NZ_CP154342.1"/>
</dbReference>
<feature type="transmembrane region" description="Helical" evidence="6">
    <location>
        <begin position="46"/>
        <end position="65"/>
    </location>
</feature>
<feature type="transmembrane region" description="Helical" evidence="6">
    <location>
        <begin position="337"/>
        <end position="357"/>
    </location>
</feature>
<keyword evidence="5 6" id="KW-0472">Membrane</keyword>
<proteinExistence type="predicted"/>
<feature type="transmembrane region" description="Helical" evidence="6">
    <location>
        <begin position="363"/>
        <end position="386"/>
    </location>
</feature>
<dbReference type="EMBL" id="RHHS01000053">
    <property type="protein sequence ID" value="RNB52890.1"/>
    <property type="molecule type" value="Genomic_DNA"/>
</dbReference>
<dbReference type="InterPro" id="IPR011701">
    <property type="entry name" value="MFS"/>
</dbReference>
<feature type="transmembrane region" description="Helical" evidence="6">
    <location>
        <begin position="228"/>
        <end position="250"/>
    </location>
</feature>
<feature type="transmembrane region" description="Helical" evidence="6">
    <location>
        <begin position="77"/>
        <end position="100"/>
    </location>
</feature>
<name>A0A3M8AP06_9BACL</name>
<feature type="transmembrane region" description="Helical" evidence="6">
    <location>
        <begin position="309"/>
        <end position="330"/>
    </location>
</feature>
<evidence type="ECO:0000256" key="6">
    <source>
        <dbReference type="SAM" id="Phobius"/>
    </source>
</evidence>
<dbReference type="PANTHER" id="PTHR23501">
    <property type="entry name" value="MAJOR FACILITATOR SUPERFAMILY"/>
    <property type="match status" value="1"/>
</dbReference>
<dbReference type="CDD" id="cd17321">
    <property type="entry name" value="MFS_MMR_MDR_like"/>
    <property type="match status" value="1"/>
</dbReference>
<feature type="transmembrane region" description="Helical" evidence="6">
    <location>
        <begin position="197"/>
        <end position="216"/>
    </location>
</feature>
<keyword evidence="3 6" id="KW-0812">Transmembrane</keyword>
<evidence type="ECO:0000256" key="2">
    <source>
        <dbReference type="ARBA" id="ARBA00022448"/>
    </source>
</evidence>
<dbReference type="PRINTS" id="PR01036">
    <property type="entry name" value="TCRTETB"/>
</dbReference>
<evidence type="ECO:0000256" key="1">
    <source>
        <dbReference type="ARBA" id="ARBA00004651"/>
    </source>
</evidence>
<dbReference type="InterPro" id="IPR036259">
    <property type="entry name" value="MFS_trans_sf"/>
</dbReference>
<sequence length="540" mass="57341">MGRKSSSSSWAITLFCIGVFMAALDNGIISAALTTINSSFDVSANWGAWGVTVYTLGLAISIPIVGKISDRYGRKKLFIVEVALFGLGSLLVALSPTFWFYLVARFIQAMGGGGIFIIGSSHVLSTFPVEKQGKALGILGAMNGVGAILGPNLGSMILDVTGNWHFLFLINVPIAVLLMIFGWLNIQETKEPAVGKLDVAGTILLSVAVLSIMYGLTNIEGTTLLESLATADVYGFLFAGIVLFAGLLFYNRSLEKRNGDPILPVSLLVRPVYLLTLLIGALSGALLAGMIYIPSFTEQVLGVAAEYSGYWMTPLALASGLGAALGGVLVDKKGPILAVFLSGFITAIGFVLFPAWIEGKMQFVISSCIAGLGMGILLGAPLNILATEHLEKDKGSALAGLSLARQIGMTIAPTLYAGFIVRGFNQIPSLFQSDFGRILQEKMKTADLSPEAMQEFQQVVSAMPTAGTPSSETDYAQLIEQIHDPTLKEVIQSSVDQITWMAAQEGYGGLFYSTVVIAAMVVLLAIIVRPVRKKAMQEAS</sequence>
<feature type="transmembrane region" description="Helical" evidence="6">
    <location>
        <begin position="106"/>
        <end position="124"/>
    </location>
</feature>
<evidence type="ECO:0000313" key="9">
    <source>
        <dbReference type="Proteomes" id="UP000268829"/>
    </source>
</evidence>
<comment type="subcellular location">
    <subcellularLocation>
        <location evidence="1">Cell membrane</location>
        <topology evidence="1">Multi-pass membrane protein</topology>
    </subcellularLocation>
</comment>
<feature type="transmembrane region" description="Helical" evidence="6">
    <location>
        <begin position="271"/>
        <end position="293"/>
    </location>
</feature>
<dbReference type="Gene3D" id="1.20.1250.20">
    <property type="entry name" value="MFS general substrate transporter like domains"/>
    <property type="match status" value="1"/>
</dbReference>
<feature type="transmembrane region" description="Helical" evidence="6">
    <location>
        <begin position="510"/>
        <end position="528"/>
    </location>
</feature>
<dbReference type="PANTHER" id="PTHR23501:SF190">
    <property type="entry name" value="MAJOR FACILITATOR SUPERFAMILY MFS_1"/>
    <property type="match status" value="1"/>
</dbReference>
<keyword evidence="4 6" id="KW-1133">Transmembrane helix</keyword>
<dbReference type="Gene3D" id="1.20.1720.10">
    <property type="entry name" value="Multidrug resistance protein D"/>
    <property type="match status" value="1"/>
</dbReference>
<protein>
    <submittedName>
        <fullName evidence="8">MFS transporter</fullName>
    </submittedName>
</protein>
<feature type="transmembrane region" description="Helical" evidence="6">
    <location>
        <begin position="398"/>
        <end position="421"/>
    </location>
</feature>